<gene>
    <name evidence="2" type="ORF">HYALB_00000527</name>
</gene>
<protein>
    <submittedName>
        <fullName evidence="2">Uncharacterized protein</fullName>
    </submittedName>
</protein>
<evidence type="ECO:0000256" key="1">
    <source>
        <dbReference type="SAM" id="MobiDB-lite"/>
    </source>
</evidence>
<feature type="compositionally biased region" description="Polar residues" evidence="1">
    <location>
        <begin position="34"/>
        <end position="46"/>
    </location>
</feature>
<organism evidence="2 3">
    <name type="scientific">Hymenoscyphus albidus</name>
    <dbReference type="NCBI Taxonomy" id="595503"/>
    <lineage>
        <taxon>Eukaryota</taxon>
        <taxon>Fungi</taxon>
        <taxon>Dikarya</taxon>
        <taxon>Ascomycota</taxon>
        <taxon>Pezizomycotina</taxon>
        <taxon>Leotiomycetes</taxon>
        <taxon>Helotiales</taxon>
        <taxon>Helotiaceae</taxon>
        <taxon>Hymenoscyphus</taxon>
    </lineage>
</organism>
<dbReference type="AlphaFoldDB" id="A0A9N9LXZ6"/>
<accession>A0A9N9LXZ6</accession>
<sequence length="166" mass="19144">MNFATGSDQSQINSRARLPLNGAQGPSLRLAASKQPSPNTLSSEDALSTARRTHNTLNEAKSRLDDVNQHFDEQLAWQRKFSTESRELLEATKVEGLLGSKEIVHSLYELTHDHKRIFVAHNEFLRRSYNWYERIKGEFEERLQQLREATKPAADTEEMHRRKVEA</sequence>
<dbReference type="Proteomes" id="UP000701801">
    <property type="component" value="Unassembled WGS sequence"/>
</dbReference>
<comment type="caution">
    <text evidence="2">The sequence shown here is derived from an EMBL/GenBank/DDBJ whole genome shotgun (WGS) entry which is preliminary data.</text>
</comment>
<dbReference type="OrthoDB" id="10668492at2759"/>
<keyword evidence="3" id="KW-1185">Reference proteome</keyword>
<name>A0A9N9LXZ6_9HELO</name>
<proteinExistence type="predicted"/>
<dbReference type="EMBL" id="CAJVRM010000726">
    <property type="protein sequence ID" value="CAG8983360.1"/>
    <property type="molecule type" value="Genomic_DNA"/>
</dbReference>
<feature type="region of interest" description="Disordered" evidence="1">
    <location>
        <begin position="18"/>
        <end position="48"/>
    </location>
</feature>
<evidence type="ECO:0000313" key="3">
    <source>
        <dbReference type="Proteomes" id="UP000701801"/>
    </source>
</evidence>
<evidence type="ECO:0000313" key="2">
    <source>
        <dbReference type="EMBL" id="CAG8983360.1"/>
    </source>
</evidence>
<reference evidence="2" key="1">
    <citation type="submission" date="2021-07" db="EMBL/GenBank/DDBJ databases">
        <authorList>
            <person name="Durling M."/>
        </authorList>
    </citation>
    <scope>NUCLEOTIDE SEQUENCE</scope>
</reference>